<reference evidence="2" key="1">
    <citation type="submission" date="2021-09" db="EMBL/GenBank/DDBJ databases">
        <title>The genome of Mauremys mutica provides insights into the evolution of semi-aquatic lifestyle.</title>
        <authorList>
            <person name="Gong S."/>
            <person name="Gao Y."/>
        </authorList>
    </citation>
    <scope>NUCLEOTIDE SEQUENCE</scope>
    <source>
        <strain evidence="2">MM-2020</strain>
        <tissue evidence="2">Muscle</tissue>
    </source>
</reference>
<evidence type="ECO:0000313" key="3">
    <source>
        <dbReference type="Proteomes" id="UP000827986"/>
    </source>
</evidence>
<proteinExistence type="predicted"/>
<sequence>MYSARPGLGIRLPPGNPLGSPEGGRAGGAPGPSPPRRAGLVPSPRSRAALGGRQGSLRGRSGTGPAGLARGSLQGAGSCSRKLRSGHVAGRRAAAEGLRVPPSPGRAPRALSGGPRVPPRGALRAPLALPRPGRTGLRPCHEPLRPAGALPARLPGLPAAGRPARLLHRAPVREPPAGRAARPQGRLPGGQPLPERERAGALPGAGAERQPLRGVGAAERLGRRLQLGLRLRLLLLQHPGHHRGLRLHHAALGLRQGLLHLLRPAGCALHHAGADGHGAAPGPAPHPPAPRVPAAALCLQPPGAGPGPLPAAAAGRAGRLLPAAGRRLQRPGGDLELPGCLLLLLHLAVHHRAGRLRAGRAAGPEAAGAVQGLGHRVPAAGPDGRAAGPTDLPQGGRPARPHRPPAAAGRAPPRPGAHPGGRGDAGGAGARREAATCQQPAQHGQLGQLLLHQQIAAALPWGAALAGAGSGLPRWLRSRGSSLRDRACVCGRLWLWLWLWLGPGPVCMLGGRSRGVLISTSLFSPCCIPGQGAGTCPVSQPQPRQPCRAGAPGAGPSPPAPWALADGGSGKATLCVTGEREPGPGPG</sequence>
<protein>
    <submittedName>
        <fullName evidence="2">Uncharacterized protein</fullName>
    </submittedName>
</protein>
<feature type="compositionally biased region" description="Gly residues" evidence="1">
    <location>
        <begin position="21"/>
        <end position="30"/>
    </location>
</feature>
<dbReference type="AlphaFoldDB" id="A0A9D3XJS7"/>
<keyword evidence="3" id="KW-1185">Reference proteome</keyword>
<feature type="compositionally biased region" description="Low complexity" evidence="1">
    <location>
        <begin position="47"/>
        <end position="60"/>
    </location>
</feature>
<feature type="compositionally biased region" description="Basic and acidic residues" evidence="1">
    <location>
        <begin position="578"/>
        <end position="587"/>
    </location>
</feature>
<feature type="compositionally biased region" description="Low complexity" evidence="1">
    <location>
        <begin position="378"/>
        <end position="389"/>
    </location>
</feature>
<comment type="caution">
    <text evidence="2">The sequence shown here is derived from an EMBL/GenBank/DDBJ whole genome shotgun (WGS) entry which is preliminary data.</text>
</comment>
<feature type="compositionally biased region" description="Low complexity" evidence="1">
    <location>
        <begin position="145"/>
        <end position="164"/>
    </location>
</feature>
<dbReference type="EMBL" id="JAHDVG010000469">
    <property type="protein sequence ID" value="KAH1181252.1"/>
    <property type="molecule type" value="Genomic_DNA"/>
</dbReference>
<name>A0A9D3XJS7_9SAUR</name>
<feature type="compositionally biased region" description="Low complexity" evidence="1">
    <location>
        <begin position="182"/>
        <end position="193"/>
    </location>
</feature>
<evidence type="ECO:0000313" key="2">
    <source>
        <dbReference type="EMBL" id="KAH1181252.1"/>
    </source>
</evidence>
<organism evidence="2 3">
    <name type="scientific">Mauremys mutica</name>
    <name type="common">yellowpond turtle</name>
    <dbReference type="NCBI Taxonomy" id="74926"/>
    <lineage>
        <taxon>Eukaryota</taxon>
        <taxon>Metazoa</taxon>
        <taxon>Chordata</taxon>
        <taxon>Craniata</taxon>
        <taxon>Vertebrata</taxon>
        <taxon>Euteleostomi</taxon>
        <taxon>Archelosauria</taxon>
        <taxon>Testudinata</taxon>
        <taxon>Testudines</taxon>
        <taxon>Cryptodira</taxon>
        <taxon>Durocryptodira</taxon>
        <taxon>Testudinoidea</taxon>
        <taxon>Geoemydidae</taxon>
        <taxon>Geoemydinae</taxon>
        <taxon>Mauremys</taxon>
    </lineage>
</organism>
<accession>A0A9D3XJS7</accession>
<dbReference type="Proteomes" id="UP000827986">
    <property type="component" value="Unassembled WGS sequence"/>
</dbReference>
<feature type="region of interest" description="Disordered" evidence="1">
    <location>
        <begin position="1"/>
        <end position="209"/>
    </location>
</feature>
<gene>
    <name evidence="2" type="ORF">KIL84_002186</name>
</gene>
<feature type="compositionally biased region" description="Gly residues" evidence="1">
    <location>
        <begin position="418"/>
        <end position="429"/>
    </location>
</feature>
<feature type="region of interest" description="Disordered" evidence="1">
    <location>
        <begin position="538"/>
        <end position="587"/>
    </location>
</feature>
<feature type="region of interest" description="Disordered" evidence="1">
    <location>
        <begin position="374"/>
        <end position="439"/>
    </location>
</feature>
<evidence type="ECO:0000256" key="1">
    <source>
        <dbReference type="SAM" id="MobiDB-lite"/>
    </source>
</evidence>